<organism evidence="6 7">
    <name type="scientific">Pseudoxanthomonas japonensis</name>
    <dbReference type="NCBI Taxonomy" id="69284"/>
    <lineage>
        <taxon>Bacteria</taxon>
        <taxon>Pseudomonadati</taxon>
        <taxon>Pseudomonadota</taxon>
        <taxon>Gammaproteobacteria</taxon>
        <taxon>Lysobacterales</taxon>
        <taxon>Lysobacteraceae</taxon>
        <taxon>Pseudoxanthomonas</taxon>
    </lineage>
</organism>
<dbReference type="PANTHER" id="PTHR30537">
    <property type="entry name" value="HTH-TYPE TRANSCRIPTIONAL REGULATOR"/>
    <property type="match status" value="1"/>
</dbReference>
<evidence type="ECO:0000256" key="4">
    <source>
        <dbReference type="ARBA" id="ARBA00023163"/>
    </source>
</evidence>
<evidence type="ECO:0000313" key="7">
    <source>
        <dbReference type="Proteomes" id="UP000781710"/>
    </source>
</evidence>
<proteinExistence type="inferred from homology"/>
<gene>
    <name evidence="6" type="ORF">CSC78_18530</name>
</gene>
<dbReference type="PROSITE" id="PS50931">
    <property type="entry name" value="HTH_LYSR"/>
    <property type="match status" value="1"/>
</dbReference>
<dbReference type="InterPro" id="IPR000847">
    <property type="entry name" value="LysR_HTH_N"/>
</dbReference>
<evidence type="ECO:0000259" key="5">
    <source>
        <dbReference type="PROSITE" id="PS50931"/>
    </source>
</evidence>
<keyword evidence="7" id="KW-1185">Reference proteome</keyword>
<sequence>MSMDFARMPSLDLVRGFVAVGRRMSITLAAKDLHLTQSAVSRQIHALEEQLGVKLLVRGHRTIEFTPEGERLYRSADGALQQLQDVLGELQARSRNKPVTISATIGFTGLWLLPRLGKLQALYPDIDVRVAAHNRLVDLRNDGIDMAIRYTSADRAPSGAKLLFAESVVPVASPSFGAASLRSAGAVSALTLLEFDDERYPWLQWRPWLDAHVGEKGKPRTLLHFNQYDLVIQAALAGQGVALGRYELIRPMIEEGRLVVIESAKVAPASRHGFWLIEAEPRPRQQVQQVADWIKSEAIGLSAPTPSEPEGEVHVDR</sequence>
<comment type="similarity">
    <text evidence="1">Belongs to the LysR transcriptional regulatory family.</text>
</comment>
<reference evidence="6 7" key="1">
    <citation type="submission" date="2017-10" db="EMBL/GenBank/DDBJ databases">
        <title>Whole genome sequencing of members of genus Pseudoxanthomonas.</title>
        <authorList>
            <person name="Kumar S."/>
            <person name="Bansal K."/>
            <person name="Kaur A."/>
            <person name="Patil P."/>
            <person name="Sharma S."/>
            <person name="Patil P.B."/>
        </authorList>
    </citation>
    <scope>NUCLEOTIDE SEQUENCE [LARGE SCALE GENOMIC DNA]</scope>
    <source>
        <strain evidence="6 7">DSM 17109</strain>
    </source>
</reference>
<feature type="domain" description="HTH lysR-type" evidence="5">
    <location>
        <begin position="9"/>
        <end position="66"/>
    </location>
</feature>
<dbReference type="InterPro" id="IPR058163">
    <property type="entry name" value="LysR-type_TF_proteobact-type"/>
</dbReference>
<protein>
    <submittedName>
        <fullName evidence="6">LysR family transcriptional regulator</fullName>
    </submittedName>
</protein>
<dbReference type="CDD" id="cd08432">
    <property type="entry name" value="PBP2_GcdR_TrpI_HvrB_AmpR_like"/>
    <property type="match status" value="1"/>
</dbReference>
<evidence type="ECO:0000256" key="2">
    <source>
        <dbReference type="ARBA" id="ARBA00023015"/>
    </source>
</evidence>
<dbReference type="Gene3D" id="3.40.190.10">
    <property type="entry name" value="Periplasmic binding protein-like II"/>
    <property type="match status" value="2"/>
</dbReference>
<dbReference type="Gene3D" id="1.10.10.10">
    <property type="entry name" value="Winged helix-like DNA-binding domain superfamily/Winged helix DNA-binding domain"/>
    <property type="match status" value="1"/>
</dbReference>
<dbReference type="Pfam" id="PF00126">
    <property type="entry name" value="HTH_1"/>
    <property type="match status" value="1"/>
</dbReference>
<dbReference type="InterPro" id="IPR005119">
    <property type="entry name" value="LysR_subst-bd"/>
</dbReference>
<dbReference type="InterPro" id="IPR036388">
    <property type="entry name" value="WH-like_DNA-bd_sf"/>
</dbReference>
<dbReference type="RefSeq" id="WP_162339349.1">
    <property type="nucleotide sequence ID" value="NZ_PDWW01000044.1"/>
</dbReference>
<evidence type="ECO:0000256" key="1">
    <source>
        <dbReference type="ARBA" id="ARBA00009437"/>
    </source>
</evidence>
<dbReference type="Pfam" id="PF03466">
    <property type="entry name" value="LysR_substrate"/>
    <property type="match status" value="1"/>
</dbReference>
<evidence type="ECO:0000256" key="3">
    <source>
        <dbReference type="ARBA" id="ARBA00023125"/>
    </source>
</evidence>
<dbReference type="InterPro" id="IPR036390">
    <property type="entry name" value="WH_DNA-bd_sf"/>
</dbReference>
<evidence type="ECO:0000313" key="6">
    <source>
        <dbReference type="EMBL" id="KAF1720617.1"/>
    </source>
</evidence>
<keyword evidence="2" id="KW-0805">Transcription regulation</keyword>
<name>A0ABQ6ZCC3_9GAMM</name>
<dbReference type="SUPFAM" id="SSF46785">
    <property type="entry name" value="Winged helix' DNA-binding domain"/>
    <property type="match status" value="1"/>
</dbReference>
<accession>A0ABQ6ZCC3</accession>
<dbReference type="Proteomes" id="UP000781710">
    <property type="component" value="Unassembled WGS sequence"/>
</dbReference>
<comment type="caution">
    <text evidence="6">The sequence shown here is derived from an EMBL/GenBank/DDBJ whole genome shotgun (WGS) entry which is preliminary data.</text>
</comment>
<dbReference type="PRINTS" id="PR00039">
    <property type="entry name" value="HTHLYSR"/>
</dbReference>
<dbReference type="PANTHER" id="PTHR30537:SF26">
    <property type="entry name" value="GLYCINE CLEAVAGE SYSTEM TRANSCRIPTIONAL ACTIVATOR"/>
    <property type="match status" value="1"/>
</dbReference>
<keyword evidence="3" id="KW-0238">DNA-binding</keyword>
<keyword evidence="4" id="KW-0804">Transcription</keyword>
<dbReference type="SUPFAM" id="SSF53850">
    <property type="entry name" value="Periplasmic binding protein-like II"/>
    <property type="match status" value="1"/>
</dbReference>
<dbReference type="EMBL" id="PDWW01000044">
    <property type="protein sequence ID" value="KAF1720617.1"/>
    <property type="molecule type" value="Genomic_DNA"/>
</dbReference>